<dbReference type="PROSITE" id="PS51704">
    <property type="entry name" value="GP_PDE"/>
    <property type="match status" value="1"/>
</dbReference>
<dbReference type="PANTHER" id="PTHR46211">
    <property type="entry name" value="GLYCEROPHOSPHORYL DIESTER PHOSPHODIESTERASE"/>
    <property type="match status" value="1"/>
</dbReference>
<organism evidence="2 3">
    <name type="scientific">Microseira wollei NIES-4236</name>
    <dbReference type="NCBI Taxonomy" id="2530354"/>
    <lineage>
        <taxon>Bacteria</taxon>
        <taxon>Bacillati</taxon>
        <taxon>Cyanobacteriota</taxon>
        <taxon>Cyanophyceae</taxon>
        <taxon>Oscillatoriophycideae</taxon>
        <taxon>Aerosakkonematales</taxon>
        <taxon>Aerosakkonemataceae</taxon>
        <taxon>Microseira</taxon>
    </lineage>
</organism>
<evidence type="ECO:0000313" key="2">
    <source>
        <dbReference type="EMBL" id="GET38700.1"/>
    </source>
</evidence>
<proteinExistence type="predicted"/>
<dbReference type="InterPro" id="IPR030395">
    <property type="entry name" value="GP_PDE_dom"/>
</dbReference>
<feature type="domain" description="GP-PDE" evidence="1">
    <location>
        <begin position="3"/>
        <end position="245"/>
    </location>
</feature>
<dbReference type="AlphaFoldDB" id="A0AAV3XD01"/>
<dbReference type="EMBL" id="BLAY01000050">
    <property type="protein sequence ID" value="GET38700.1"/>
    <property type="molecule type" value="Genomic_DNA"/>
</dbReference>
<name>A0AAV3XD01_9CYAN</name>
<gene>
    <name evidence="2" type="ORF">MiSe_34590</name>
</gene>
<keyword evidence="3" id="KW-1185">Reference proteome</keyword>
<dbReference type="SUPFAM" id="SSF51695">
    <property type="entry name" value="PLC-like phosphodiesterases"/>
    <property type="match status" value="1"/>
</dbReference>
<dbReference type="InterPro" id="IPR017946">
    <property type="entry name" value="PLC-like_Pdiesterase_TIM-brl"/>
</dbReference>
<accession>A0AAV3XD01</accession>
<evidence type="ECO:0000259" key="1">
    <source>
        <dbReference type="PROSITE" id="PS51704"/>
    </source>
</evidence>
<reference evidence="2" key="1">
    <citation type="submission" date="2019-10" db="EMBL/GenBank/DDBJ databases">
        <title>Draft genome sequece of Microseira wollei NIES-4236.</title>
        <authorList>
            <person name="Yamaguchi H."/>
            <person name="Suzuki S."/>
            <person name="Kawachi M."/>
        </authorList>
    </citation>
    <scope>NUCLEOTIDE SEQUENCE</scope>
    <source>
        <strain evidence="2">NIES-4236</strain>
    </source>
</reference>
<dbReference type="Pfam" id="PF03009">
    <property type="entry name" value="GDPD"/>
    <property type="match status" value="1"/>
</dbReference>
<dbReference type="Gene3D" id="3.20.20.190">
    <property type="entry name" value="Phosphatidylinositol (PI) phosphodiesterase"/>
    <property type="match status" value="1"/>
</dbReference>
<dbReference type="Proteomes" id="UP001050975">
    <property type="component" value="Unassembled WGS sequence"/>
</dbReference>
<protein>
    <submittedName>
        <fullName evidence="2">Glycerophosphodiester phosphodiesterase</fullName>
    </submittedName>
</protein>
<sequence length="245" mass="27401">MPLEIIAHRGYSGIAPENTLAAFYAAIEKGANSIEFDVQLCSDGEFVIIHDATLERTSNGIGNVREKTLKELKQLDAGSWFDPKFALERIPTLREGLEAIKNLDKFAYPEVKGSENWTDRDAEKFVQILVETGWEERCIVLCFKDKLLEQVRERSSKIILGYLVADAAVYAEKLPKAAADGRAVMMSQYNTVLKNPFLIEASRNQGIDVGVWTVDSQSDLQKLVNLGVVRIATNSLVEKQEFFPS</sequence>
<evidence type="ECO:0000313" key="3">
    <source>
        <dbReference type="Proteomes" id="UP001050975"/>
    </source>
</evidence>
<comment type="caution">
    <text evidence="2">The sequence shown here is derived from an EMBL/GenBank/DDBJ whole genome shotgun (WGS) entry which is preliminary data.</text>
</comment>
<dbReference type="PANTHER" id="PTHR46211:SF14">
    <property type="entry name" value="GLYCEROPHOSPHODIESTER PHOSPHODIESTERASE"/>
    <property type="match status" value="1"/>
</dbReference>
<dbReference type="GO" id="GO:0006629">
    <property type="term" value="P:lipid metabolic process"/>
    <property type="evidence" value="ECO:0007669"/>
    <property type="project" value="InterPro"/>
</dbReference>
<dbReference type="RefSeq" id="WP_226582814.1">
    <property type="nucleotide sequence ID" value="NZ_BLAY01000050.1"/>
</dbReference>
<dbReference type="GO" id="GO:0008081">
    <property type="term" value="F:phosphoric diester hydrolase activity"/>
    <property type="evidence" value="ECO:0007669"/>
    <property type="project" value="InterPro"/>
</dbReference>